<keyword evidence="3" id="KW-0238">DNA-binding</keyword>
<comment type="caution">
    <text evidence="6">The sequence shown here is derived from an EMBL/GenBank/DDBJ whole genome shotgun (WGS) entry which is preliminary data.</text>
</comment>
<evidence type="ECO:0000313" key="7">
    <source>
        <dbReference type="Proteomes" id="UP000295515"/>
    </source>
</evidence>
<feature type="transmembrane region" description="Helical" evidence="4">
    <location>
        <begin position="236"/>
        <end position="253"/>
    </location>
</feature>
<feature type="transmembrane region" description="Helical" evidence="4">
    <location>
        <begin position="322"/>
        <end position="339"/>
    </location>
</feature>
<dbReference type="GO" id="GO:0030983">
    <property type="term" value="F:mismatched DNA binding"/>
    <property type="evidence" value="ECO:0007669"/>
    <property type="project" value="InterPro"/>
</dbReference>
<organism evidence="6 7">
    <name type="scientific">Longibaculum muris</name>
    <dbReference type="NCBI Taxonomy" id="1796628"/>
    <lineage>
        <taxon>Bacteria</taxon>
        <taxon>Bacillati</taxon>
        <taxon>Bacillota</taxon>
        <taxon>Erysipelotrichia</taxon>
        <taxon>Erysipelotrichales</taxon>
        <taxon>Coprobacillaceae</taxon>
        <taxon>Longibaculum</taxon>
    </lineage>
</organism>
<dbReference type="PANTHER" id="PTHR11361">
    <property type="entry name" value="DNA MISMATCH REPAIR PROTEIN MUTS FAMILY MEMBER"/>
    <property type="match status" value="1"/>
</dbReference>
<reference evidence="6 7" key="1">
    <citation type="submission" date="2019-03" db="EMBL/GenBank/DDBJ databases">
        <title>Genomic Encyclopedia of Type Strains, Phase IV (KMG-IV): sequencing the most valuable type-strain genomes for metagenomic binning, comparative biology and taxonomic classification.</title>
        <authorList>
            <person name="Goeker M."/>
        </authorList>
    </citation>
    <scope>NUCLEOTIDE SEQUENCE [LARGE SCALE GENOMIC DNA]</scope>
    <source>
        <strain evidence="6 7">DSM 29487</strain>
    </source>
</reference>
<dbReference type="SUPFAM" id="SSF48334">
    <property type="entry name" value="DNA repair protein MutS, domain III"/>
    <property type="match status" value="1"/>
</dbReference>
<dbReference type="GO" id="GO:0140664">
    <property type="term" value="F:ATP-dependent DNA damage sensor activity"/>
    <property type="evidence" value="ECO:0007669"/>
    <property type="project" value="InterPro"/>
</dbReference>
<accession>A0A4R3Z9T2</accession>
<gene>
    <name evidence="6" type="ORF">EDD60_10432</name>
</gene>
<dbReference type="CDD" id="cd03283">
    <property type="entry name" value="ABC_MutS-like"/>
    <property type="match status" value="1"/>
</dbReference>
<feature type="transmembrane region" description="Helical" evidence="4">
    <location>
        <begin position="210"/>
        <end position="230"/>
    </location>
</feature>
<dbReference type="Gene3D" id="3.40.50.300">
    <property type="entry name" value="P-loop containing nucleotide triphosphate hydrolases"/>
    <property type="match status" value="1"/>
</dbReference>
<dbReference type="Gene3D" id="1.10.1420.10">
    <property type="match status" value="1"/>
</dbReference>
<keyword evidence="4" id="KW-0472">Membrane</keyword>
<keyword evidence="1" id="KW-0547">Nucleotide-binding</keyword>
<evidence type="ECO:0000256" key="3">
    <source>
        <dbReference type="ARBA" id="ARBA00023125"/>
    </source>
</evidence>
<evidence type="ECO:0000256" key="2">
    <source>
        <dbReference type="ARBA" id="ARBA00022840"/>
    </source>
</evidence>
<dbReference type="InterPro" id="IPR000432">
    <property type="entry name" value="DNA_mismatch_repair_MutS_C"/>
</dbReference>
<dbReference type="InterPro" id="IPR027417">
    <property type="entry name" value="P-loop_NTPase"/>
</dbReference>
<evidence type="ECO:0000256" key="4">
    <source>
        <dbReference type="SAM" id="Phobius"/>
    </source>
</evidence>
<dbReference type="GO" id="GO:0005524">
    <property type="term" value="F:ATP binding"/>
    <property type="evidence" value="ECO:0007669"/>
    <property type="project" value="UniProtKB-KW"/>
</dbReference>
<protein>
    <submittedName>
        <fullName evidence="6">MutS-like protein</fullName>
    </submittedName>
</protein>
<dbReference type="SUPFAM" id="SSF52540">
    <property type="entry name" value="P-loop containing nucleoside triphosphate hydrolases"/>
    <property type="match status" value="1"/>
</dbReference>
<sequence>MTKEQFEKVYQQTQQECKHHHQQSNQLAIIRFICMFIAILSLLIAYFQTITWLYIMSLMSLILFVILVVIHNRIKNEYQQLKATEKVYQKHLDRIAGRWREFLHTGDEYLDEKDYKSLDLDVFSKNSLFQMINIAFSQKGQKRLAELLIKDSQRDEILQRQAAVKELAENEDFVFQLETLGYLIPTKKTKTIDQWIALVHQQKVSTITPAIFIVSFLTILGLLGLCFQIGTPYSQVLFEVGVVFQLGFVILNLKKHQELFAQIEDLSQGLESYAQCYAHIHNCEYHCEYLRYLKNKMCIEGKAVEGILELSKLAQRVIYRHNIFAFLFLNGLGLFDFYLRNQYAKWLNEYGQLVACWFDGLAEIEALMSLSVLKIDDFKVTLPQITEEKTLSFQELCHPLIDQKQVVGNDFSMEKPLCIITGSNMSGKTTFMRTIGLNLILAYAGGYVFGESLQCSCLHIMTSMRVKDNVEEGVSTFYGELLRIKDMIQYAKKKEPMLCLIDEIFKGTNSLDRIAGAKATIEKLSLPYSYTFLTTHDLELSRIQQMNYHFDEYYQDGQIYFDYQIKKGPSKSTNGQFLLKQLGILE</sequence>
<evidence type="ECO:0000259" key="5">
    <source>
        <dbReference type="SMART" id="SM00534"/>
    </source>
</evidence>
<keyword evidence="4" id="KW-0812">Transmembrane</keyword>
<evidence type="ECO:0000256" key="1">
    <source>
        <dbReference type="ARBA" id="ARBA00022741"/>
    </source>
</evidence>
<feature type="transmembrane region" description="Helical" evidence="4">
    <location>
        <begin position="28"/>
        <end position="46"/>
    </location>
</feature>
<keyword evidence="2" id="KW-0067">ATP-binding</keyword>
<dbReference type="RefSeq" id="WP_132226238.1">
    <property type="nucleotide sequence ID" value="NZ_JANKBF010000006.1"/>
</dbReference>
<dbReference type="GO" id="GO:0006298">
    <property type="term" value="P:mismatch repair"/>
    <property type="evidence" value="ECO:0007669"/>
    <property type="project" value="InterPro"/>
</dbReference>
<evidence type="ECO:0000313" key="6">
    <source>
        <dbReference type="EMBL" id="TCW01215.1"/>
    </source>
</evidence>
<dbReference type="Pfam" id="PF00488">
    <property type="entry name" value="MutS_V"/>
    <property type="match status" value="1"/>
</dbReference>
<dbReference type="InterPro" id="IPR036187">
    <property type="entry name" value="DNA_mismatch_repair_MutS_sf"/>
</dbReference>
<dbReference type="PANTHER" id="PTHR11361:SF152">
    <property type="entry name" value="DNA MISMATCH REPAIR PROTEIN"/>
    <property type="match status" value="1"/>
</dbReference>
<dbReference type="SMART" id="SM00534">
    <property type="entry name" value="MUTSac"/>
    <property type="match status" value="1"/>
</dbReference>
<dbReference type="EMBL" id="SMCQ01000004">
    <property type="protein sequence ID" value="TCW01215.1"/>
    <property type="molecule type" value="Genomic_DNA"/>
</dbReference>
<dbReference type="AlphaFoldDB" id="A0A4R3Z9T2"/>
<proteinExistence type="predicted"/>
<feature type="domain" description="DNA mismatch repair proteins mutS family" evidence="5">
    <location>
        <begin position="415"/>
        <end position="586"/>
    </location>
</feature>
<dbReference type="GeneID" id="98914727"/>
<keyword evidence="7" id="KW-1185">Reference proteome</keyword>
<dbReference type="InterPro" id="IPR045076">
    <property type="entry name" value="MutS"/>
</dbReference>
<name>A0A4R3Z9T2_9FIRM</name>
<dbReference type="GO" id="GO:0005829">
    <property type="term" value="C:cytosol"/>
    <property type="evidence" value="ECO:0007669"/>
    <property type="project" value="TreeGrafter"/>
</dbReference>
<feature type="transmembrane region" description="Helical" evidence="4">
    <location>
        <begin position="52"/>
        <end position="70"/>
    </location>
</feature>
<keyword evidence="4" id="KW-1133">Transmembrane helix</keyword>
<dbReference type="Proteomes" id="UP000295515">
    <property type="component" value="Unassembled WGS sequence"/>
</dbReference>